<sequence>MTEIKGLGYVRVLATDMDRWRELGYDVLGFAPGSGPEGDALHFRMDERPSRITVERADVDRVSAVGWEVRDHLALRRLVATLEAEGVEHVAMSQDLCDARKIEGGISLKDPGGTPLEIFYGPALDHSPVITKYGQRFITGQQGLGHVVMPTTNFDASYRFYSETLGFLPRGAFRMPSPPGAGPLRIRFLGVNQRHHSLAIMPSLEGRDPGLIHVMVEVDELDAVGRAYDQVMSRDFPVSSTLGRHTNDKMVSFYVRVPGGWDIEYGTGGKLVDESYYTAEEITADSYWGHEWMWAREAKEAARRAAQDEEVAAAQDEEVTS</sequence>
<dbReference type="Proteomes" id="UP000194632">
    <property type="component" value="Unassembled WGS sequence"/>
</dbReference>
<dbReference type="Gene3D" id="3.10.180.10">
    <property type="entry name" value="2,3-Dihydroxybiphenyl 1,2-Dioxygenase, domain 1"/>
    <property type="match status" value="2"/>
</dbReference>
<reference evidence="2 3" key="1">
    <citation type="submission" date="2017-05" db="EMBL/GenBank/DDBJ databases">
        <title>Biotechnological potential of actinobacteria isolated from South African environments.</title>
        <authorList>
            <person name="Le Roes-Hill M."/>
            <person name="Prins A."/>
            <person name="Durrell K.A."/>
        </authorList>
    </citation>
    <scope>NUCLEOTIDE SEQUENCE [LARGE SCALE GENOMIC DNA]</scope>
    <source>
        <strain evidence="2">BS2</strain>
    </source>
</reference>
<dbReference type="InterPro" id="IPR004360">
    <property type="entry name" value="Glyas_Fos-R_dOase_dom"/>
</dbReference>
<evidence type="ECO:0000259" key="1">
    <source>
        <dbReference type="PROSITE" id="PS51819"/>
    </source>
</evidence>
<comment type="caution">
    <text evidence="2">The sequence shown here is derived from an EMBL/GenBank/DDBJ whole genome shotgun (WGS) entry which is preliminary data.</text>
</comment>
<dbReference type="InterPro" id="IPR029068">
    <property type="entry name" value="Glyas_Bleomycin-R_OHBP_Dase"/>
</dbReference>
<feature type="domain" description="VOC" evidence="1">
    <location>
        <begin position="143"/>
        <end position="268"/>
    </location>
</feature>
<dbReference type="AlphaFoldDB" id="A0A243QG18"/>
<dbReference type="InterPro" id="IPR037523">
    <property type="entry name" value="VOC_core"/>
</dbReference>
<dbReference type="Pfam" id="PF00903">
    <property type="entry name" value="Glyoxalase"/>
    <property type="match status" value="1"/>
</dbReference>
<proteinExistence type="predicted"/>
<dbReference type="Pfam" id="PF22632">
    <property type="entry name" value="BphC_D1"/>
    <property type="match status" value="1"/>
</dbReference>
<evidence type="ECO:0000313" key="3">
    <source>
        <dbReference type="Proteomes" id="UP000194632"/>
    </source>
</evidence>
<dbReference type="EMBL" id="NGFO01000002">
    <property type="protein sequence ID" value="OUC80536.1"/>
    <property type="molecule type" value="Genomic_DNA"/>
</dbReference>
<dbReference type="CDD" id="cd07237">
    <property type="entry name" value="BphC1-RGP6_C_like"/>
    <property type="match status" value="1"/>
</dbReference>
<evidence type="ECO:0000313" key="2">
    <source>
        <dbReference type="EMBL" id="OUC80536.1"/>
    </source>
</evidence>
<dbReference type="RefSeq" id="WP_086533683.1">
    <property type="nucleotide sequence ID" value="NZ_NGFO01000002.1"/>
</dbReference>
<gene>
    <name evidence="2" type="ORF">CA982_02030</name>
</gene>
<accession>A0A243QG18</accession>
<dbReference type="GO" id="GO:0051213">
    <property type="term" value="F:dioxygenase activity"/>
    <property type="evidence" value="ECO:0007669"/>
    <property type="project" value="UniProtKB-KW"/>
</dbReference>
<keyword evidence="2" id="KW-0560">Oxidoreductase</keyword>
<dbReference type="PROSITE" id="PS51819">
    <property type="entry name" value="VOC"/>
    <property type="match status" value="2"/>
</dbReference>
<keyword evidence="3" id="KW-1185">Reference proteome</keyword>
<dbReference type="CDD" id="cd07252">
    <property type="entry name" value="BphC1-RGP6_N_like"/>
    <property type="match status" value="1"/>
</dbReference>
<keyword evidence="2" id="KW-0223">Dioxygenase</keyword>
<protein>
    <submittedName>
        <fullName evidence="2">2,3-dihydroxybiphenyl 1,2-dioxygenase</fullName>
    </submittedName>
</protein>
<name>A0A243QG18_9ACTN</name>
<feature type="domain" description="VOC" evidence="1">
    <location>
        <begin position="6"/>
        <end position="121"/>
    </location>
</feature>
<organism evidence="2 3">
    <name type="scientific">Gordonia lacunae</name>
    <dbReference type="NCBI Taxonomy" id="417102"/>
    <lineage>
        <taxon>Bacteria</taxon>
        <taxon>Bacillati</taxon>
        <taxon>Actinomycetota</taxon>
        <taxon>Actinomycetes</taxon>
        <taxon>Mycobacteriales</taxon>
        <taxon>Gordoniaceae</taxon>
        <taxon>Gordonia</taxon>
    </lineage>
</organism>
<dbReference type="STRING" id="417102.CA982_02030"/>
<dbReference type="SUPFAM" id="SSF54593">
    <property type="entry name" value="Glyoxalase/Bleomycin resistance protein/Dihydroxybiphenyl dioxygenase"/>
    <property type="match status" value="1"/>
</dbReference>
<dbReference type="OrthoDB" id="6909416at2"/>